<sequence length="185" mass="21253">MIITLDKAKKLIPVDDTSKDFELEEKLKALEIMVRNLTNNKFLDNKIRSYKKLNFQVEGNVISGNNFLKLGFRQGDSIDIDECLLNKGIFTISEVTDTYIKVDEAILEEQGSALVTKIAYPYDLVQGVIKLIQYDLKMADKLGIKQESISRYSVTYYDVNSTESIEGYPAVLMKFLNKYKKLRWA</sequence>
<proteinExistence type="predicted"/>
<dbReference type="Gene3D" id="1.10.246.150">
    <property type="match status" value="1"/>
</dbReference>
<dbReference type="RefSeq" id="WP_206868779.1">
    <property type="nucleotide sequence ID" value="NZ_BMBA01000001.1"/>
</dbReference>
<comment type="caution">
    <text evidence="1">The sequence shown here is derived from an EMBL/GenBank/DDBJ whole genome shotgun (WGS) entry which is preliminary data.</text>
</comment>
<reference evidence="1 2" key="1">
    <citation type="journal article" date="2021" name="Int. J. Syst. Evol. Microbiol.">
        <title>Clostridium zeae sp. nov., isolated from corn silage.</title>
        <authorList>
            <person name="Kobayashi H."/>
            <person name="Tanizawa Y."/>
            <person name="Yagura M."/>
            <person name="Sakamoto M."/>
            <person name="Ohkuma M."/>
            <person name="Tohno M."/>
        </authorList>
    </citation>
    <scope>NUCLEOTIDE SEQUENCE [LARGE SCALE GENOMIC DNA]</scope>
    <source>
        <strain evidence="1 2">CSC2</strain>
    </source>
</reference>
<accession>A0ABQ1E7S0</accession>
<dbReference type="InterPro" id="IPR053746">
    <property type="entry name" value="Viral_HT_Connector_Assembly"/>
</dbReference>
<keyword evidence="2" id="KW-1185">Reference proteome</keyword>
<dbReference type="Proteomes" id="UP000663802">
    <property type="component" value="Unassembled WGS sequence"/>
</dbReference>
<organism evidence="1 2">
    <name type="scientific">Clostridium zeae</name>
    <dbReference type="NCBI Taxonomy" id="2759022"/>
    <lineage>
        <taxon>Bacteria</taxon>
        <taxon>Bacillati</taxon>
        <taxon>Bacillota</taxon>
        <taxon>Clostridia</taxon>
        <taxon>Eubacteriales</taxon>
        <taxon>Clostridiaceae</taxon>
        <taxon>Clostridium</taxon>
    </lineage>
</organism>
<name>A0ABQ1E7S0_9CLOT</name>
<evidence type="ECO:0000313" key="1">
    <source>
        <dbReference type="EMBL" id="GFZ30734.1"/>
    </source>
</evidence>
<gene>
    <name evidence="1" type="ORF">CSC2_12600</name>
</gene>
<dbReference type="EMBL" id="BMBA01000001">
    <property type="protein sequence ID" value="GFZ30734.1"/>
    <property type="molecule type" value="Genomic_DNA"/>
</dbReference>
<protein>
    <submittedName>
        <fullName evidence="1">Uncharacterized protein</fullName>
    </submittedName>
</protein>
<evidence type="ECO:0000313" key="2">
    <source>
        <dbReference type="Proteomes" id="UP000663802"/>
    </source>
</evidence>